<sequence length="43" mass="4690">MESKMSQQNTKANSLAAQQNAARAICKHALDVANNTFEGVVLW</sequence>
<accession>A0A133NN67</accession>
<organism evidence="1 2">
    <name type="scientific">Gardnerella vaginalis</name>
    <dbReference type="NCBI Taxonomy" id="2702"/>
    <lineage>
        <taxon>Bacteria</taxon>
        <taxon>Bacillati</taxon>
        <taxon>Actinomycetota</taxon>
        <taxon>Actinomycetes</taxon>
        <taxon>Bifidobacteriales</taxon>
        <taxon>Bifidobacteriaceae</taxon>
        <taxon>Gardnerella</taxon>
    </lineage>
</organism>
<name>A0A133NN67_GARVA</name>
<protein>
    <submittedName>
        <fullName evidence="1">Uncharacterized protein</fullName>
    </submittedName>
</protein>
<dbReference type="AlphaFoldDB" id="A0A133NN67"/>
<gene>
    <name evidence="1" type="ORF">HMPREF3216_01006</name>
</gene>
<comment type="caution">
    <text evidence="1">The sequence shown here is derived from an EMBL/GenBank/DDBJ whole genome shotgun (WGS) entry which is preliminary data.</text>
</comment>
<evidence type="ECO:0000313" key="1">
    <source>
        <dbReference type="EMBL" id="KXA17724.1"/>
    </source>
</evidence>
<dbReference type="EMBL" id="LRQA01000045">
    <property type="protein sequence ID" value="KXA17724.1"/>
    <property type="molecule type" value="Genomic_DNA"/>
</dbReference>
<reference evidence="1 2" key="1">
    <citation type="submission" date="2016-01" db="EMBL/GenBank/DDBJ databases">
        <authorList>
            <person name="Oliw E.H."/>
        </authorList>
    </citation>
    <scope>NUCLEOTIDE SEQUENCE [LARGE SCALE GENOMIC DNA]</scope>
    <source>
        <strain evidence="1 2">GED7760B</strain>
    </source>
</reference>
<proteinExistence type="predicted"/>
<dbReference type="Proteomes" id="UP000070558">
    <property type="component" value="Unassembled WGS sequence"/>
</dbReference>
<evidence type="ECO:0000313" key="2">
    <source>
        <dbReference type="Proteomes" id="UP000070558"/>
    </source>
</evidence>
<dbReference type="PATRIC" id="fig|2702.99.peg.982"/>